<gene>
    <name evidence="2" type="ORF">DV707_15175</name>
</gene>
<sequence length="333" mass="34600">MFLGHAMLAFALAVLFAEWRGWRPRRALALGAVAGAFAALPDVDVVYAVAAIDGGRFLGGGAVNPEAFWDAANTVHRSMTHSLVVAVVAAPAFGLWSSAVRRSDRRRRLAYAGALSGVAGLVAVAVAVSGPLGGVVMGAFGLVGLAIATLTARRTDLSLRAVTAAAAVGLFTHPWGDLVTGSPPQLLYPFEVGLVDARVVLHPDPTIHLLGAFALELAVVWLAVLAVVRVTDRSVRLFSDRSAALGATYGAAALVLVPPTLDVSYHFVFSILAVGSVCGALSWYRSASPVRPALRQDVVVSERLRPNFGVVAIALAGTTVALVGYVFVYVALA</sequence>
<evidence type="ECO:0000256" key="1">
    <source>
        <dbReference type="SAM" id="Phobius"/>
    </source>
</evidence>
<keyword evidence="1" id="KW-1133">Transmembrane helix</keyword>
<reference evidence="2 3" key="1">
    <citation type="journal article" date="2019" name="Nat. Commun.">
        <title>A new type of DNA phosphorothioation-based antiviral system in archaea.</title>
        <authorList>
            <person name="Xiong L."/>
            <person name="Liu S."/>
            <person name="Chen S."/>
            <person name="Xiao Y."/>
            <person name="Zhu B."/>
            <person name="Gao Y."/>
            <person name="Zhang Y."/>
            <person name="Chen B."/>
            <person name="Luo J."/>
            <person name="Deng Z."/>
            <person name="Chen X."/>
            <person name="Wang L."/>
            <person name="Chen S."/>
        </authorList>
    </citation>
    <scope>NUCLEOTIDE SEQUENCE [LARGE SCALE GENOMIC DNA]</scope>
    <source>
        <strain evidence="2 3">CGMCC 1.10331</strain>
        <plasmid evidence="2 3">unnamed1</plasmid>
    </source>
</reference>
<protein>
    <submittedName>
        <fullName evidence="2">Hydrolase</fullName>
    </submittedName>
</protein>
<dbReference type="KEGG" id="hlm:DV707_15175"/>
<evidence type="ECO:0000313" key="2">
    <source>
        <dbReference type="EMBL" id="QCC49098.1"/>
    </source>
</evidence>
<feature type="transmembrane region" description="Helical" evidence="1">
    <location>
        <begin position="109"/>
        <end position="128"/>
    </location>
</feature>
<proteinExistence type="predicted"/>
<feature type="transmembrane region" description="Helical" evidence="1">
    <location>
        <begin position="308"/>
        <end position="332"/>
    </location>
</feature>
<feature type="transmembrane region" description="Helical" evidence="1">
    <location>
        <begin position="159"/>
        <end position="176"/>
    </location>
</feature>
<dbReference type="InterPro" id="IPR007404">
    <property type="entry name" value="YdjM-like"/>
</dbReference>
<accession>A0A4D6H721</accession>
<feature type="transmembrane region" description="Helical" evidence="1">
    <location>
        <begin position="134"/>
        <end position="152"/>
    </location>
</feature>
<keyword evidence="2" id="KW-0378">Hydrolase</keyword>
<evidence type="ECO:0000313" key="3">
    <source>
        <dbReference type="Proteomes" id="UP000296733"/>
    </source>
</evidence>
<organism evidence="2 3">
    <name type="scientific">Halobellus limi</name>
    <dbReference type="NCBI Taxonomy" id="699433"/>
    <lineage>
        <taxon>Archaea</taxon>
        <taxon>Methanobacteriati</taxon>
        <taxon>Methanobacteriota</taxon>
        <taxon>Stenosarchaea group</taxon>
        <taxon>Halobacteria</taxon>
        <taxon>Halobacteriales</taxon>
        <taxon>Haloferacaceae</taxon>
        <taxon>Halobellus</taxon>
    </lineage>
</organism>
<name>A0A4D6H721_9EURY</name>
<dbReference type="EMBL" id="CP031312">
    <property type="protein sequence ID" value="QCC49098.1"/>
    <property type="molecule type" value="Genomic_DNA"/>
</dbReference>
<dbReference type="GO" id="GO:0016787">
    <property type="term" value="F:hydrolase activity"/>
    <property type="evidence" value="ECO:0007669"/>
    <property type="project" value="UniProtKB-KW"/>
</dbReference>
<dbReference type="Pfam" id="PF04307">
    <property type="entry name" value="YdjM"/>
    <property type="match status" value="1"/>
</dbReference>
<keyword evidence="2" id="KW-0614">Plasmid</keyword>
<dbReference type="OrthoDB" id="313450at2157"/>
<dbReference type="RefSeq" id="WP_103993217.1">
    <property type="nucleotide sequence ID" value="NZ_CP031312.1"/>
</dbReference>
<feature type="transmembrane region" description="Helical" evidence="1">
    <location>
        <begin position="242"/>
        <end position="261"/>
    </location>
</feature>
<feature type="transmembrane region" description="Helical" evidence="1">
    <location>
        <begin position="207"/>
        <end position="230"/>
    </location>
</feature>
<dbReference type="AlphaFoldDB" id="A0A4D6H721"/>
<feature type="transmembrane region" description="Helical" evidence="1">
    <location>
        <begin position="79"/>
        <end position="97"/>
    </location>
</feature>
<geneLocation type="plasmid" evidence="2">
    <name>unnamed1</name>
</geneLocation>
<feature type="transmembrane region" description="Helical" evidence="1">
    <location>
        <begin position="267"/>
        <end position="287"/>
    </location>
</feature>
<keyword evidence="1" id="KW-0472">Membrane</keyword>
<dbReference type="GeneID" id="39859460"/>
<dbReference type="Proteomes" id="UP000296733">
    <property type="component" value="Plasmid unnamed1"/>
</dbReference>
<keyword evidence="1" id="KW-0812">Transmembrane</keyword>